<dbReference type="RefSeq" id="WP_174804981.1">
    <property type="nucleotide sequence ID" value="NZ_BJZU01000173.1"/>
</dbReference>
<dbReference type="Pfam" id="PF01812">
    <property type="entry name" value="5-FTHF_cyc-lig"/>
    <property type="match status" value="1"/>
</dbReference>
<dbReference type="InterPro" id="IPR002698">
    <property type="entry name" value="FTHF_cligase"/>
</dbReference>
<dbReference type="Proteomes" id="UP000321960">
    <property type="component" value="Unassembled WGS sequence"/>
</dbReference>
<dbReference type="PANTHER" id="PTHR23407:SF1">
    <property type="entry name" value="5-FORMYLTETRAHYDROFOLATE CYCLO-LIGASE"/>
    <property type="match status" value="1"/>
</dbReference>
<comment type="caution">
    <text evidence="6">The sequence shown here is derived from an EMBL/GenBank/DDBJ whole genome shotgun (WGS) entry which is preliminary data.</text>
</comment>
<feature type="region of interest" description="Disordered" evidence="5">
    <location>
        <begin position="1"/>
        <end position="23"/>
    </location>
</feature>
<keyword evidence="3 4" id="KW-0067">ATP-binding</keyword>
<dbReference type="InterPro" id="IPR024185">
    <property type="entry name" value="FTHF_cligase-like_sf"/>
</dbReference>
<dbReference type="SUPFAM" id="SSF100950">
    <property type="entry name" value="NagB/RpiA/CoA transferase-like"/>
    <property type="match status" value="1"/>
</dbReference>
<evidence type="ECO:0000313" key="7">
    <source>
        <dbReference type="Proteomes" id="UP000321960"/>
    </source>
</evidence>
<dbReference type="EMBL" id="BJZU01000173">
    <property type="protein sequence ID" value="GEP07684.1"/>
    <property type="molecule type" value="Genomic_DNA"/>
</dbReference>
<dbReference type="InterPro" id="IPR037171">
    <property type="entry name" value="NagB/RpiA_transferase-like"/>
</dbReference>
<gene>
    <name evidence="6" type="ORF">MOX02_57220</name>
</gene>
<evidence type="ECO:0000256" key="4">
    <source>
        <dbReference type="RuleBase" id="RU361279"/>
    </source>
</evidence>
<dbReference type="Gene3D" id="3.40.50.10420">
    <property type="entry name" value="NagB/RpiA/CoA transferase-like"/>
    <property type="match status" value="1"/>
</dbReference>
<comment type="similarity">
    <text evidence="1 4">Belongs to the 5-formyltetrahydrofolate cyclo-ligase family.</text>
</comment>
<name>A0A512JCI5_9HYPH</name>
<dbReference type="AlphaFoldDB" id="A0A512JCI5"/>
<keyword evidence="4" id="KW-0479">Metal-binding</keyword>
<dbReference type="PANTHER" id="PTHR23407">
    <property type="entry name" value="ATPASE INHIBITOR/5-FORMYLTETRAHYDROFOLATE CYCLO-LIGASE"/>
    <property type="match status" value="1"/>
</dbReference>
<dbReference type="GO" id="GO:0005524">
    <property type="term" value="F:ATP binding"/>
    <property type="evidence" value="ECO:0007669"/>
    <property type="project" value="UniProtKB-KW"/>
</dbReference>
<dbReference type="GO" id="GO:0030272">
    <property type="term" value="F:5-formyltetrahydrofolate cyclo-ligase activity"/>
    <property type="evidence" value="ECO:0007669"/>
    <property type="project" value="UniProtKB-EC"/>
</dbReference>
<keyword evidence="4" id="KW-0460">Magnesium</keyword>
<organism evidence="6 7">
    <name type="scientific">Methylobacterium oxalidis</name>
    <dbReference type="NCBI Taxonomy" id="944322"/>
    <lineage>
        <taxon>Bacteria</taxon>
        <taxon>Pseudomonadati</taxon>
        <taxon>Pseudomonadota</taxon>
        <taxon>Alphaproteobacteria</taxon>
        <taxon>Hyphomicrobiales</taxon>
        <taxon>Methylobacteriaceae</taxon>
        <taxon>Methylobacterium</taxon>
    </lineage>
</organism>
<evidence type="ECO:0000256" key="5">
    <source>
        <dbReference type="SAM" id="MobiDB-lite"/>
    </source>
</evidence>
<keyword evidence="2 4" id="KW-0547">Nucleotide-binding</keyword>
<evidence type="ECO:0000256" key="2">
    <source>
        <dbReference type="ARBA" id="ARBA00022741"/>
    </source>
</evidence>
<evidence type="ECO:0000256" key="3">
    <source>
        <dbReference type="ARBA" id="ARBA00022840"/>
    </source>
</evidence>
<dbReference type="EC" id="6.3.3.2" evidence="4"/>
<comment type="cofactor">
    <cofactor evidence="4">
        <name>Mg(2+)</name>
        <dbReference type="ChEBI" id="CHEBI:18420"/>
    </cofactor>
</comment>
<evidence type="ECO:0000313" key="6">
    <source>
        <dbReference type="EMBL" id="GEP07684.1"/>
    </source>
</evidence>
<comment type="catalytic activity">
    <reaction evidence="4">
        <text>(6S)-5-formyl-5,6,7,8-tetrahydrofolate + ATP = (6R)-5,10-methenyltetrahydrofolate + ADP + phosphate</text>
        <dbReference type="Rhea" id="RHEA:10488"/>
        <dbReference type="ChEBI" id="CHEBI:30616"/>
        <dbReference type="ChEBI" id="CHEBI:43474"/>
        <dbReference type="ChEBI" id="CHEBI:57455"/>
        <dbReference type="ChEBI" id="CHEBI:57457"/>
        <dbReference type="ChEBI" id="CHEBI:456216"/>
        <dbReference type="EC" id="6.3.3.2"/>
    </reaction>
</comment>
<feature type="compositionally biased region" description="Basic and acidic residues" evidence="5">
    <location>
        <begin position="1"/>
        <end position="16"/>
    </location>
</feature>
<proteinExistence type="inferred from homology"/>
<evidence type="ECO:0000256" key="1">
    <source>
        <dbReference type="ARBA" id="ARBA00010638"/>
    </source>
</evidence>
<dbReference type="GO" id="GO:0046872">
    <property type="term" value="F:metal ion binding"/>
    <property type="evidence" value="ECO:0007669"/>
    <property type="project" value="UniProtKB-KW"/>
</dbReference>
<dbReference type="NCBIfam" id="TIGR02727">
    <property type="entry name" value="MTHFS_bact"/>
    <property type="match status" value="1"/>
</dbReference>
<sequence>MGTQTRKPENEPHQPVEDPAAFGTYSSPPCFMHELDPSFVGLDGGSERIGDPPLPAGSLDWPAIRQWRKATRTQLIERRLQIGSAERADWSGRIDKALAEALSSASGKLVGFYWPFRGEYDARTLLTGLRTRGVRLALPVVVAKAQPLQFREWWPGVAMSRGVWNIPIPAEGEPLLPDILLAPLVGFDVSGFRLGYGGGFYDRTIAAMPSKPQTIGVGFELSRLDTIHPQPHDMRMDLIITERASTP</sequence>
<accession>A0A512JCI5</accession>
<reference evidence="6 7" key="1">
    <citation type="submission" date="2019-07" db="EMBL/GenBank/DDBJ databases">
        <title>Whole genome shotgun sequence of Methylobacterium oxalidis NBRC 107715.</title>
        <authorList>
            <person name="Hosoyama A."/>
            <person name="Uohara A."/>
            <person name="Ohji S."/>
            <person name="Ichikawa N."/>
        </authorList>
    </citation>
    <scope>NUCLEOTIDE SEQUENCE [LARGE SCALE GENOMIC DNA]</scope>
    <source>
        <strain evidence="6 7">NBRC 107715</strain>
    </source>
</reference>
<dbReference type="GO" id="GO:0035999">
    <property type="term" value="P:tetrahydrofolate interconversion"/>
    <property type="evidence" value="ECO:0007669"/>
    <property type="project" value="TreeGrafter"/>
</dbReference>
<keyword evidence="6" id="KW-0436">Ligase</keyword>
<protein>
    <recommendedName>
        <fullName evidence="4">5-formyltetrahydrofolate cyclo-ligase</fullName>
        <ecNumber evidence="4">6.3.3.2</ecNumber>
    </recommendedName>
</protein>
<dbReference type="GO" id="GO:0009396">
    <property type="term" value="P:folic acid-containing compound biosynthetic process"/>
    <property type="evidence" value="ECO:0007669"/>
    <property type="project" value="TreeGrafter"/>
</dbReference>